<feature type="transmembrane region" description="Helical" evidence="8">
    <location>
        <begin position="181"/>
        <end position="204"/>
    </location>
</feature>
<dbReference type="FunFam" id="1.20.1250.20:FF:000065">
    <property type="entry name" value="Putative MFS pantothenate transporter"/>
    <property type="match status" value="1"/>
</dbReference>
<reference evidence="10 11" key="1">
    <citation type="submission" date="2018-05" db="EMBL/GenBank/DDBJ databases">
        <title>Whole genome sequencing for identification of molecular markers to develop diagnostic detection tools for the regulated plant pathogen Lachnellula willkommii.</title>
        <authorList>
            <person name="Giroux E."/>
            <person name="Bilodeau G."/>
        </authorList>
    </citation>
    <scope>NUCLEOTIDE SEQUENCE [LARGE SCALE GENOMIC DNA]</scope>
    <source>
        <strain evidence="10 11">CBS 625.97</strain>
    </source>
</reference>
<evidence type="ECO:0000256" key="5">
    <source>
        <dbReference type="ARBA" id="ARBA00022989"/>
    </source>
</evidence>
<keyword evidence="3" id="KW-1003">Cell membrane</keyword>
<dbReference type="PANTHER" id="PTHR43791:SF37">
    <property type="entry name" value="MAJOR FACILITATOR SUPERFAMILY (MFS) PROFILE DOMAIN-CONTAINING PROTEIN"/>
    <property type="match status" value="1"/>
</dbReference>
<keyword evidence="6 8" id="KW-0472">Membrane</keyword>
<keyword evidence="2" id="KW-0813">Transport</keyword>
<feature type="transmembrane region" description="Helical" evidence="8">
    <location>
        <begin position="250"/>
        <end position="271"/>
    </location>
</feature>
<dbReference type="Proteomes" id="UP000481288">
    <property type="component" value="Unassembled WGS sequence"/>
</dbReference>
<dbReference type="GO" id="GO:0005886">
    <property type="term" value="C:plasma membrane"/>
    <property type="evidence" value="ECO:0007669"/>
    <property type="project" value="UniProtKB-SubCell"/>
</dbReference>
<evidence type="ECO:0000256" key="6">
    <source>
        <dbReference type="ARBA" id="ARBA00023136"/>
    </source>
</evidence>
<evidence type="ECO:0000259" key="9">
    <source>
        <dbReference type="PROSITE" id="PS50850"/>
    </source>
</evidence>
<comment type="similarity">
    <text evidence="7">Belongs to the major facilitator superfamily. Allantoate permease family.</text>
</comment>
<comment type="subcellular location">
    <subcellularLocation>
        <location evidence="1">Cell membrane</location>
        <topology evidence="1">Multi-pass membrane protein</topology>
    </subcellularLocation>
</comment>
<dbReference type="InterPro" id="IPR036259">
    <property type="entry name" value="MFS_trans_sf"/>
</dbReference>
<dbReference type="FunFam" id="1.20.1250.20:FF:000386">
    <property type="entry name" value="MFS general substrate transporter"/>
    <property type="match status" value="1"/>
</dbReference>
<feature type="domain" description="Major facilitator superfamily (MFS) profile" evidence="9">
    <location>
        <begin position="90"/>
        <end position="509"/>
    </location>
</feature>
<evidence type="ECO:0000256" key="2">
    <source>
        <dbReference type="ARBA" id="ARBA00022448"/>
    </source>
</evidence>
<dbReference type="Gene3D" id="1.20.1250.20">
    <property type="entry name" value="MFS general substrate transporter like domains"/>
    <property type="match status" value="1"/>
</dbReference>
<evidence type="ECO:0000256" key="3">
    <source>
        <dbReference type="ARBA" id="ARBA00022475"/>
    </source>
</evidence>
<evidence type="ECO:0000256" key="7">
    <source>
        <dbReference type="ARBA" id="ARBA00037968"/>
    </source>
</evidence>
<keyword evidence="4 8" id="KW-0812">Transmembrane</keyword>
<evidence type="ECO:0000313" key="11">
    <source>
        <dbReference type="Proteomes" id="UP000481288"/>
    </source>
</evidence>
<comment type="caution">
    <text evidence="10">The sequence shown here is derived from an EMBL/GenBank/DDBJ whole genome shotgun (WGS) entry which is preliminary data.</text>
</comment>
<accession>A0A7D8YXM0</accession>
<dbReference type="AlphaFoldDB" id="A0A7D8YXM0"/>
<dbReference type="PROSITE" id="PS50850">
    <property type="entry name" value="MFS"/>
    <property type="match status" value="1"/>
</dbReference>
<dbReference type="InterPro" id="IPR011701">
    <property type="entry name" value="MFS"/>
</dbReference>
<feature type="transmembrane region" description="Helical" evidence="8">
    <location>
        <begin position="418"/>
        <end position="438"/>
    </location>
</feature>
<dbReference type="SUPFAM" id="SSF103473">
    <property type="entry name" value="MFS general substrate transporter"/>
    <property type="match status" value="1"/>
</dbReference>
<dbReference type="PANTHER" id="PTHR43791">
    <property type="entry name" value="PERMEASE-RELATED"/>
    <property type="match status" value="1"/>
</dbReference>
<evidence type="ECO:0000256" key="8">
    <source>
        <dbReference type="SAM" id="Phobius"/>
    </source>
</evidence>
<gene>
    <name evidence="10" type="primary">liz1_11</name>
    <name evidence="10" type="ORF">LCER1_G005497</name>
</gene>
<keyword evidence="5 8" id="KW-1133">Transmembrane helix</keyword>
<feature type="transmembrane region" description="Helical" evidence="8">
    <location>
        <begin position="156"/>
        <end position="175"/>
    </location>
</feature>
<feature type="transmembrane region" description="Helical" evidence="8">
    <location>
        <begin position="358"/>
        <end position="380"/>
    </location>
</feature>
<sequence>MTEMANETNRGIEKLPQISDSRLESGISAAKFPPEDAQKDERDIKLPAWERPGVWGATRRFLRTIQRYIWDDPDKPKAEKLFLFKLDFFLLTYGCLGYFCKNLDQANIRNAYVSGMKEALHMGGSQLTYMENVFTAGYVVSQLPAVILATKIRPSLLIPTLEVLWSVFTFCSAAVKSVPQLYALRFLIGLCEGAFFPVIIYVIGSWYTKQERAKRTALFYCTATLAGMFSGYLQAAAYRNLDGKLGHSGWQWLFIICGIISLPVGILGYFFNPDFPENTRAFYLSKSEVDFARQRLLHEGYKPLGASAWDRTKLFRIMAQWQFWVLPLGYFFVQASFPNQQPAYALWLKSEGYSIYQINVWPTGQAAIGVVVQVVAGMLSDSKLLRGNRWQAISVMQGGTFFAVIVLAVWNVPRRLKLAAFYLSYCSAGVPGIWYAWYPDLIPHDHEMRGFLIAASNMCGYINSIWYSDAVWRTAEGPRFRPGWIAASSFGVVIVMTTLLVHFLGIRDGKIRARVNEGRLDLESPGTILQEGEKGSLA</sequence>
<evidence type="ECO:0000313" key="10">
    <source>
        <dbReference type="EMBL" id="TVY53628.1"/>
    </source>
</evidence>
<organism evidence="10 11">
    <name type="scientific">Lachnellula cervina</name>
    <dbReference type="NCBI Taxonomy" id="1316786"/>
    <lineage>
        <taxon>Eukaryota</taxon>
        <taxon>Fungi</taxon>
        <taxon>Dikarya</taxon>
        <taxon>Ascomycota</taxon>
        <taxon>Pezizomycotina</taxon>
        <taxon>Leotiomycetes</taxon>
        <taxon>Helotiales</taxon>
        <taxon>Lachnaceae</taxon>
        <taxon>Lachnellula</taxon>
    </lineage>
</organism>
<dbReference type="OrthoDB" id="3639251at2759"/>
<dbReference type="Pfam" id="PF07690">
    <property type="entry name" value="MFS_1"/>
    <property type="match status" value="1"/>
</dbReference>
<dbReference type="GO" id="GO:0022857">
    <property type="term" value="F:transmembrane transporter activity"/>
    <property type="evidence" value="ECO:0007669"/>
    <property type="project" value="InterPro"/>
</dbReference>
<evidence type="ECO:0000256" key="4">
    <source>
        <dbReference type="ARBA" id="ARBA00022692"/>
    </source>
</evidence>
<feature type="transmembrane region" description="Helical" evidence="8">
    <location>
        <begin position="483"/>
        <end position="504"/>
    </location>
</feature>
<dbReference type="EMBL" id="QGMG01000432">
    <property type="protein sequence ID" value="TVY53628.1"/>
    <property type="molecule type" value="Genomic_DNA"/>
</dbReference>
<proteinExistence type="inferred from homology"/>
<evidence type="ECO:0000256" key="1">
    <source>
        <dbReference type="ARBA" id="ARBA00004651"/>
    </source>
</evidence>
<feature type="transmembrane region" description="Helical" evidence="8">
    <location>
        <begin position="216"/>
        <end position="238"/>
    </location>
</feature>
<dbReference type="InterPro" id="IPR020846">
    <property type="entry name" value="MFS_dom"/>
</dbReference>
<protein>
    <submittedName>
        <fullName evidence="10">Pantothenate transporter liz1</fullName>
    </submittedName>
</protein>
<feature type="transmembrane region" description="Helical" evidence="8">
    <location>
        <begin position="392"/>
        <end position="412"/>
    </location>
</feature>
<keyword evidence="11" id="KW-1185">Reference proteome</keyword>
<name>A0A7D8YXM0_9HELO</name>